<proteinExistence type="predicted"/>
<keyword evidence="2" id="KW-0812">Transmembrane</keyword>
<dbReference type="EMBL" id="PVNK01000073">
    <property type="protein sequence ID" value="PRQ03642.1"/>
    <property type="molecule type" value="Genomic_DNA"/>
</dbReference>
<feature type="compositionally biased region" description="Gly residues" evidence="1">
    <location>
        <begin position="125"/>
        <end position="147"/>
    </location>
</feature>
<dbReference type="AlphaFoldDB" id="A0A2S9YF24"/>
<reference evidence="3 4" key="1">
    <citation type="submission" date="2018-03" db="EMBL/GenBank/DDBJ databases">
        <title>Draft Genome Sequences of the Obligatory Marine Myxobacteria Enhygromyxa salina SWB005.</title>
        <authorList>
            <person name="Poehlein A."/>
            <person name="Moghaddam J.A."/>
            <person name="Harms H."/>
            <person name="Alanjari M."/>
            <person name="Koenig G.M."/>
            <person name="Daniel R."/>
            <person name="Schaeberle T.F."/>
        </authorList>
    </citation>
    <scope>NUCLEOTIDE SEQUENCE [LARGE SCALE GENOMIC DNA]</scope>
    <source>
        <strain evidence="3 4">SWB005</strain>
    </source>
</reference>
<feature type="transmembrane region" description="Helical" evidence="2">
    <location>
        <begin position="20"/>
        <end position="42"/>
    </location>
</feature>
<organism evidence="3 4">
    <name type="scientific">Enhygromyxa salina</name>
    <dbReference type="NCBI Taxonomy" id="215803"/>
    <lineage>
        <taxon>Bacteria</taxon>
        <taxon>Pseudomonadati</taxon>
        <taxon>Myxococcota</taxon>
        <taxon>Polyangia</taxon>
        <taxon>Nannocystales</taxon>
        <taxon>Nannocystaceae</taxon>
        <taxon>Enhygromyxa</taxon>
    </lineage>
</organism>
<evidence type="ECO:0000256" key="2">
    <source>
        <dbReference type="SAM" id="Phobius"/>
    </source>
</evidence>
<evidence type="ECO:0000313" key="3">
    <source>
        <dbReference type="EMBL" id="PRQ03642.1"/>
    </source>
</evidence>
<accession>A0A2S9YF24</accession>
<comment type="caution">
    <text evidence="3">The sequence shown here is derived from an EMBL/GenBank/DDBJ whole genome shotgun (WGS) entry which is preliminary data.</text>
</comment>
<dbReference type="Proteomes" id="UP000237968">
    <property type="component" value="Unassembled WGS sequence"/>
</dbReference>
<keyword evidence="4" id="KW-1185">Reference proteome</keyword>
<dbReference type="RefSeq" id="WP_106390874.1">
    <property type="nucleotide sequence ID" value="NZ_PVNK01000073.1"/>
</dbReference>
<evidence type="ECO:0000313" key="4">
    <source>
        <dbReference type="Proteomes" id="UP000237968"/>
    </source>
</evidence>
<protein>
    <submittedName>
        <fullName evidence="3">Uncharacterized protein</fullName>
    </submittedName>
</protein>
<feature type="region of interest" description="Disordered" evidence="1">
    <location>
        <begin position="65"/>
        <end position="147"/>
    </location>
</feature>
<gene>
    <name evidence="3" type="ORF">ENSA5_13970</name>
</gene>
<keyword evidence="2" id="KW-0472">Membrane</keyword>
<name>A0A2S9YF24_9BACT</name>
<evidence type="ECO:0000256" key="1">
    <source>
        <dbReference type="SAM" id="MobiDB-lite"/>
    </source>
</evidence>
<keyword evidence="2" id="KW-1133">Transmembrane helix</keyword>
<dbReference type="OrthoDB" id="9885637at2"/>
<sequence>MTDNLLNPGLPPPDSEDHESMPLATLLMLGGLVVAALGFTVFGIGFGLGWWSDAAAPEDDLAAAETAGAVEPAPTAPEPDPIAALPGAELTPGLDPNAAAVEHEPVDGPLPGAEPVPEIEPAGGARTGGGSAGGGSGGGGAKGGGGKWTGQRVSVTLVLKHYDHVEVELGGKVFSLDGDKTVKIRPGGYRIQLRKRADAPWKPAGLVDIAAGSSYRVTLLDPPFAKLETLP</sequence>